<accession>A0AAV1QFA8</accession>
<dbReference type="GO" id="GO:0046983">
    <property type="term" value="F:protein dimerization activity"/>
    <property type="evidence" value="ECO:0007669"/>
    <property type="project" value="InterPro"/>
</dbReference>
<evidence type="ECO:0000259" key="2">
    <source>
        <dbReference type="Pfam" id="PF05699"/>
    </source>
</evidence>
<evidence type="ECO:0000256" key="1">
    <source>
        <dbReference type="SAM" id="MobiDB-lite"/>
    </source>
</evidence>
<dbReference type="InterPro" id="IPR025398">
    <property type="entry name" value="DUF4371"/>
</dbReference>
<keyword evidence="5" id="KW-1185">Reference proteome</keyword>
<dbReference type="EMBL" id="CAWUFR010000971">
    <property type="protein sequence ID" value="CAK6982224.1"/>
    <property type="molecule type" value="Genomic_DNA"/>
</dbReference>
<evidence type="ECO:0000313" key="4">
    <source>
        <dbReference type="EMBL" id="CAK6982224.1"/>
    </source>
</evidence>
<dbReference type="Pfam" id="PF14291">
    <property type="entry name" value="DUF4371"/>
    <property type="match status" value="1"/>
</dbReference>
<dbReference type="AlphaFoldDB" id="A0AAV1QFA8"/>
<feature type="domain" description="HAT C-terminal dimerisation" evidence="2">
    <location>
        <begin position="658"/>
        <end position="708"/>
    </location>
</feature>
<feature type="compositionally biased region" description="Low complexity" evidence="1">
    <location>
        <begin position="23"/>
        <end position="34"/>
    </location>
</feature>
<feature type="region of interest" description="Disordered" evidence="1">
    <location>
        <begin position="1"/>
        <end position="77"/>
    </location>
</feature>
<organism evidence="4 5">
    <name type="scientific">Scomber scombrus</name>
    <name type="common">Atlantic mackerel</name>
    <name type="synonym">Scomber vernalis</name>
    <dbReference type="NCBI Taxonomy" id="13677"/>
    <lineage>
        <taxon>Eukaryota</taxon>
        <taxon>Metazoa</taxon>
        <taxon>Chordata</taxon>
        <taxon>Craniata</taxon>
        <taxon>Vertebrata</taxon>
        <taxon>Euteleostomi</taxon>
        <taxon>Actinopterygii</taxon>
        <taxon>Neopterygii</taxon>
        <taxon>Teleostei</taxon>
        <taxon>Neoteleostei</taxon>
        <taxon>Acanthomorphata</taxon>
        <taxon>Pelagiaria</taxon>
        <taxon>Scombriformes</taxon>
        <taxon>Scombridae</taxon>
        <taxon>Scomber</taxon>
    </lineage>
</organism>
<dbReference type="SUPFAM" id="SSF53098">
    <property type="entry name" value="Ribonuclease H-like"/>
    <property type="match status" value="1"/>
</dbReference>
<name>A0AAV1QFA8_SCOSC</name>
<evidence type="ECO:0000313" key="5">
    <source>
        <dbReference type="Proteomes" id="UP001314229"/>
    </source>
</evidence>
<evidence type="ECO:0000259" key="3">
    <source>
        <dbReference type="Pfam" id="PF14291"/>
    </source>
</evidence>
<protein>
    <submittedName>
        <fullName evidence="4">Zinc finger protein 862-like</fullName>
    </submittedName>
</protein>
<dbReference type="InterPro" id="IPR012337">
    <property type="entry name" value="RNaseH-like_sf"/>
</dbReference>
<gene>
    <name evidence="4" type="ORF">FSCOSCO3_A006564</name>
</gene>
<dbReference type="PANTHER" id="PTHR46880:SF5">
    <property type="entry name" value="DUF4371 DOMAIN-CONTAINING PROTEIN"/>
    <property type="match status" value="1"/>
</dbReference>
<sequence length="747" mass="83049">MTGAGETEERGADCSGEGGCSVTPSDTGPTTDPRPTGDRGPGLTTDSRPTGDRGPGPTGNVDPAKKNTAKHRTSGWDPEWLNNHNYSPWLYHTPHGMFCRLCRQHKQPVKRGPSQRVFIEIPSAMYRKDALDAHMGSDHHAAAFQAHATLIKGHTVTTAFEPVLRVEHEAVVGGFKCLYWLVKHEIAHHTNYPALLELAELLGCDYFAKLKIGKSTNYRSHRMVDEMLEILASVIEAPILEDIRSSQAVGLEIDESTDVAVIKQLDVHVRYLDKEGALFSQFLDLVPLPDGKANTIVTAIRDLIHQKGIPQEKIFGLGTDGAAVMTGSQNGVAKQLCDTMPWLVTVHCAAHRLALICKSASEKTPYMKTFRDHLQQLHLYFSNSANRTAVLKAAATTLGISDLKVKEVKDTRWLSQHQAVANLRRNLPAVLTALAEEVEHNKCPVAKGLYSFCATYRFVSALYLQADVLPHLARLSKVFQREDVNFLAVKDQVPVTIETLCKIKQAGDHQPPGSALSTLHQDLHNPNGLGLLNIQVEEERWRRGQQSRNHETLDVLWERFRSQVMEPYLDHLTTELNGRFKHLHILGAFSVLVPQAAKNPDQDVSHLKTLAAKFPLIDEETLLEEWPSFKEHLVTGVLKDKPQLAVLREVASQYGELGQLYPCLSKLAAIALTVPVGSVNCERDFSTMNRVKTDLRNRLQGEHLGACMRVSINGPPVAKFPYDKALVKFFTKPRKIKCSRERCTLCG</sequence>
<dbReference type="InterPro" id="IPR008906">
    <property type="entry name" value="HATC_C_dom"/>
</dbReference>
<dbReference type="Proteomes" id="UP001314229">
    <property type="component" value="Unassembled WGS sequence"/>
</dbReference>
<comment type="caution">
    <text evidence="4">The sequence shown here is derived from an EMBL/GenBank/DDBJ whole genome shotgun (WGS) entry which is preliminary data.</text>
</comment>
<dbReference type="Pfam" id="PF05699">
    <property type="entry name" value="Dimer_Tnp_hAT"/>
    <property type="match status" value="1"/>
</dbReference>
<proteinExistence type="predicted"/>
<dbReference type="PANTHER" id="PTHR46880">
    <property type="entry name" value="RAS-ASSOCIATING DOMAIN-CONTAINING PROTEIN"/>
    <property type="match status" value="1"/>
</dbReference>
<reference evidence="4 5" key="1">
    <citation type="submission" date="2024-01" db="EMBL/GenBank/DDBJ databases">
        <authorList>
            <person name="Alioto T."/>
            <person name="Alioto T."/>
            <person name="Gomez Garrido J."/>
        </authorList>
    </citation>
    <scope>NUCLEOTIDE SEQUENCE [LARGE SCALE GENOMIC DNA]</scope>
</reference>
<feature type="domain" description="DUF4371" evidence="3">
    <location>
        <begin position="225"/>
        <end position="331"/>
    </location>
</feature>